<sequence length="76" mass="8860">MTKIFLLQSSGGIYVENERYTHLEFSQMYLREMFTNIMGFDNFYIARAQGTALCPESDVLTEGFERIDSQLVNFCQ</sequence>
<gene>
    <name evidence="1" type="ORF">F993_02368</name>
</gene>
<organism evidence="1 2">
    <name type="scientific">Acinetobacter proteolyticus</name>
    <dbReference type="NCBI Taxonomy" id="1776741"/>
    <lineage>
        <taxon>Bacteria</taxon>
        <taxon>Pseudomonadati</taxon>
        <taxon>Pseudomonadota</taxon>
        <taxon>Gammaproteobacteria</taxon>
        <taxon>Moraxellales</taxon>
        <taxon>Moraxellaceae</taxon>
        <taxon>Acinetobacter</taxon>
    </lineage>
</organism>
<evidence type="ECO:0008006" key="3">
    <source>
        <dbReference type="Google" id="ProtNLM"/>
    </source>
</evidence>
<protein>
    <recommendedName>
        <fullName evidence="3">Flavodoxin-like fold domain-containing protein</fullName>
    </recommendedName>
</protein>
<dbReference type="EMBL" id="APOI01000018">
    <property type="protein sequence ID" value="ENU23220.1"/>
    <property type="molecule type" value="Genomic_DNA"/>
</dbReference>
<name>A0ABP2TLL4_9GAMM</name>
<accession>A0ABP2TLL4</accession>
<reference evidence="1 2" key="1">
    <citation type="submission" date="2013-02" db="EMBL/GenBank/DDBJ databases">
        <title>The Genome Sequence of Acinetobacter sp. NIPH 809.</title>
        <authorList>
            <consortium name="The Broad Institute Genome Sequencing Platform"/>
            <consortium name="The Broad Institute Genome Sequencing Center for Infectious Disease"/>
            <person name="Cerqueira G."/>
            <person name="Feldgarden M."/>
            <person name="Courvalin P."/>
            <person name="Perichon B."/>
            <person name="Grillot-Courvalin C."/>
            <person name="Clermont D."/>
            <person name="Rocha E."/>
            <person name="Yoon E.-J."/>
            <person name="Nemec A."/>
            <person name="Walker B."/>
            <person name="Young S.K."/>
            <person name="Zeng Q."/>
            <person name="Gargeya S."/>
            <person name="Fitzgerald M."/>
            <person name="Haas B."/>
            <person name="Abouelleil A."/>
            <person name="Alvarado L."/>
            <person name="Arachchi H.M."/>
            <person name="Berlin A.M."/>
            <person name="Chapman S.B."/>
            <person name="Dewar J."/>
            <person name="Goldberg J."/>
            <person name="Griggs A."/>
            <person name="Gujja S."/>
            <person name="Hansen M."/>
            <person name="Howarth C."/>
            <person name="Imamovic A."/>
            <person name="Larimer J."/>
            <person name="McCowan C."/>
            <person name="Murphy C."/>
            <person name="Neiman D."/>
            <person name="Pearson M."/>
            <person name="Priest M."/>
            <person name="Roberts A."/>
            <person name="Saif S."/>
            <person name="Shea T."/>
            <person name="Sisk P."/>
            <person name="Sykes S."/>
            <person name="Wortman J."/>
            <person name="Nusbaum C."/>
            <person name="Birren B."/>
        </authorList>
    </citation>
    <scope>NUCLEOTIDE SEQUENCE [LARGE SCALE GENOMIC DNA]</scope>
    <source>
        <strain evidence="1 2">NIPH 809</strain>
    </source>
</reference>
<dbReference type="Gene3D" id="3.40.50.360">
    <property type="match status" value="1"/>
</dbReference>
<comment type="caution">
    <text evidence="1">The sequence shown here is derived from an EMBL/GenBank/DDBJ whole genome shotgun (WGS) entry which is preliminary data.</text>
</comment>
<dbReference type="InterPro" id="IPR029039">
    <property type="entry name" value="Flavoprotein-like_sf"/>
</dbReference>
<proteinExistence type="predicted"/>
<evidence type="ECO:0000313" key="1">
    <source>
        <dbReference type="EMBL" id="ENU23220.1"/>
    </source>
</evidence>
<dbReference type="Proteomes" id="UP000013034">
    <property type="component" value="Unassembled WGS sequence"/>
</dbReference>
<keyword evidence="2" id="KW-1185">Reference proteome</keyword>
<evidence type="ECO:0000313" key="2">
    <source>
        <dbReference type="Proteomes" id="UP000013034"/>
    </source>
</evidence>